<feature type="region of interest" description="Disordered" evidence="1">
    <location>
        <begin position="538"/>
        <end position="597"/>
    </location>
</feature>
<dbReference type="PANTHER" id="PTHR12307:SF2">
    <property type="entry name" value="PROTEIN PHOSPHATASE 1 REGULATORY SUBUNIT 3A"/>
    <property type="match status" value="1"/>
</dbReference>
<proteinExistence type="predicted"/>
<dbReference type="KEGG" id="sanh:107656350"/>
<dbReference type="Pfam" id="PF03370">
    <property type="entry name" value="CBM_21"/>
    <property type="match status" value="1"/>
</dbReference>
<dbReference type="RefSeq" id="XP_016299638.1">
    <property type="nucleotide sequence ID" value="XM_016444152.1"/>
</dbReference>
<evidence type="ECO:0000313" key="4">
    <source>
        <dbReference type="Ensembl" id="ENSSANP00000104628.1"/>
    </source>
</evidence>
<feature type="region of interest" description="Disordered" evidence="1">
    <location>
        <begin position="393"/>
        <end position="415"/>
    </location>
</feature>
<keyword evidence="2" id="KW-0472">Membrane</keyword>
<dbReference type="InterPro" id="IPR038175">
    <property type="entry name" value="CBM21_dom_sf"/>
</dbReference>
<feature type="region of interest" description="Disordered" evidence="1">
    <location>
        <begin position="461"/>
        <end position="499"/>
    </location>
</feature>
<dbReference type="InterPro" id="IPR050782">
    <property type="entry name" value="PP1_regulatory_subunit_3"/>
</dbReference>
<dbReference type="OrthoDB" id="1881at2759"/>
<protein>
    <submittedName>
        <fullName evidence="4">Uncharacterized LOC107656350</fullName>
    </submittedName>
</protein>
<feature type="compositionally biased region" description="Polar residues" evidence="1">
    <location>
        <begin position="546"/>
        <end position="556"/>
    </location>
</feature>
<dbReference type="Gene3D" id="2.60.40.2440">
    <property type="entry name" value="Carbohydrate binding type-21 domain"/>
    <property type="match status" value="1"/>
</dbReference>
<evidence type="ECO:0000259" key="3">
    <source>
        <dbReference type="PROSITE" id="PS51159"/>
    </source>
</evidence>
<keyword evidence="2" id="KW-0812">Transmembrane</keyword>
<dbReference type="GO" id="GO:0008157">
    <property type="term" value="F:protein phosphatase 1 binding"/>
    <property type="evidence" value="ECO:0007669"/>
    <property type="project" value="TreeGrafter"/>
</dbReference>
<gene>
    <name evidence="4" type="primary">LOC107656350</name>
</gene>
<reference evidence="4" key="1">
    <citation type="submission" date="2025-08" db="UniProtKB">
        <authorList>
            <consortium name="Ensembl"/>
        </authorList>
    </citation>
    <scope>IDENTIFICATION</scope>
</reference>
<reference evidence="4" key="2">
    <citation type="submission" date="2025-09" db="UniProtKB">
        <authorList>
            <consortium name="Ensembl"/>
        </authorList>
    </citation>
    <scope>IDENTIFICATION</scope>
</reference>
<evidence type="ECO:0000313" key="5">
    <source>
        <dbReference type="Proteomes" id="UP000472260"/>
    </source>
</evidence>
<feature type="transmembrane region" description="Helical" evidence="2">
    <location>
        <begin position="853"/>
        <end position="886"/>
    </location>
</feature>
<organism evidence="4 5">
    <name type="scientific">Sinocyclocheilus anshuiensis</name>
    <dbReference type="NCBI Taxonomy" id="1608454"/>
    <lineage>
        <taxon>Eukaryota</taxon>
        <taxon>Metazoa</taxon>
        <taxon>Chordata</taxon>
        <taxon>Craniata</taxon>
        <taxon>Vertebrata</taxon>
        <taxon>Euteleostomi</taxon>
        <taxon>Actinopterygii</taxon>
        <taxon>Neopterygii</taxon>
        <taxon>Teleostei</taxon>
        <taxon>Ostariophysi</taxon>
        <taxon>Cypriniformes</taxon>
        <taxon>Cyprinidae</taxon>
        <taxon>Cyprininae</taxon>
        <taxon>Sinocyclocheilus</taxon>
    </lineage>
</organism>
<dbReference type="Ensembl" id="ENSSANT00000111036.1">
    <property type="protein sequence ID" value="ENSSANP00000104628.1"/>
    <property type="gene ID" value="ENSSANG00000051231.1"/>
</dbReference>
<keyword evidence="2" id="KW-1133">Transmembrane helix</keyword>
<dbReference type="InterPro" id="IPR005036">
    <property type="entry name" value="CBM21_dom"/>
</dbReference>
<name>A0A671T8U9_9TELE</name>
<dbReference type="CDD" id="cd22255">
    <property type="entry name" value="PBD_PPP1R3A"/>
    <property type="match status" value="1"/>
</dbReference>
<dbReference type="PANTHER" id="PTHR12307">
    <property type="entry name" value="PROTEIN PHOSPHATASE 1 REGULATORY SUBUNIT"/>
    <property type="match status" value="1"/>
</dbReference>
<evidence type="ECO:0000256" key="1">
    <source>
        <dbReference type="SAM" id="MobiDB-lite"/>
    </source>
</evidence>
<feature type="region of interest" description="Disordered" evidence="1">
    <location>
        <begin position="613"/>
        <end position="677"/>
    </location>
</feature>
<sequence length="901" mass="101560">MSGEELVPSVVSCSLELPICMDWIMKNNEENIKVEKTVDRILEGSSGDESEEVKPDPPPVAIRRKVSFADAFGLDLVSVKEYDNQNSSELEVNSREAEEYYISCLFNIPALHQNMEVRLQQQKLELERIELLPGSTTIRGIIRVLNLCFHKAVYVRVTLDGWQSHFDLLAEYMPGSSDGETDCFSFQLVLMPPFQVEGLRVEFCLWYESPVGIFWANNGGTNYIVFCHQRQRSDLKEKESEKEKSVEESNQKGIRSCLKTTSKKTYWEATPAEASGEISEQVTPKARHTRENITEKEVGINSFKSLKDCCKTLVDRRRKRQAARLAHVQDYFTQKAMETQKGCISNTDESTTSIPRLNIPSRTDLPVVHGQQAVDTPPILMYHQISLLSLDWGSTTTTPPQSNPPDAYSETSHQAEDHLAISASKAWEAFLNGTDTQDQVCVRPESEVVALRAKVVVATEDKGAEKDPSQESADRKAMETVKSDPVEQSKDLNMSPSRDQVVDYQLVKGPRVTTLPCSAQGSEPERAVSELEASHYRQAPHHEHTSGSLSQDTTKASPGGETRTTHDTETQNSEAGDGIAPEECMGSSDTSKVKENTHRVVKDTLTFTEIRDVPLTNRQAEGSSSERKDINKDASEEQVEMRAFCRELHEEETESSRKGQDETTTDHSAEIQSVSSCEREAFNENELCTSNKIFNKDGSELLKNEERRFEANEGLKMRERLNETTIEPASAEELVEDSQAVDDNCTDGEEKEFESHATKFVPTHLPTYPTVSVYPSRHLLQTTSAKEREVTFAEEDFELGKTLRNFQEPQRLDEEDKLSTPLPSIHLSWVDGNNSRLLSWWREFCSLGHMAKALVYAILFVIFITAYLYDLPTCMALYLFSLCWWCGQGMKQRLDGAVNVD</sequence>
<accession>A0A671T8U9</accession>
<dbReference type="AlphaFoldDB" id="A0A671T8U9"/>
<feature type="domain" description="CBM21" evidence="3">
    <location>
        <begin position="116"/>
        <end position="226"/>
    </location>
</feature>
<dbReference type="GO" id="GO:0000164">
    <property type="term" value="C:protein phosphatase type 1 complex"/>
    <property type="evidence" value="ECO:0007669"/>
    <property type="project" value="TreeGrafter"/>
</dbReference>
<dbReference type="Proteomes" id="UP000472260">
    <property type="component" value="Unassembled WGS sequence"/>
</dbReference>
<keyword evidence="5" id="KW-1185">Reference proteome</keyword>
<dbReference type="GO" id="GO:0005979">
    <property type="term" value="P:regulation of glycogen biosynthetic process"/>
    <property type="evidence" value="ECO:0007669"/>
    <property type="project" value="TreeGrafter"/>
</dbReference>
<evidence type="ECO:0000256" key="2">
    <source>
        <dbReference type="SAM" id="Phobius"/>
    </source>
</evidence>
<dbReference type="GeneID" id="107656350"/>
<dbReference type="GO" id="GO:2001069">
    <property type="term" value="F:glycogen binding"/>
    <property type="evidence" value="ECO:0007669"/>
    <property type="project" value="TreeGrafter"/>
</dbReference>
<feature type="compositionally biased region" description="Basic and acidic residues" evidence="1">
    <location>
        <begin position="461"/>
        <end position="490"/>
    </location>
</feature>
<feature type="compositionally biased region" description="Basic and acidic residues" evidence="1">
    <location>
        <begin position="624"/>
        <end position="669"/>
    </location>
</feature>
<dbReference type="PROSITE" id="PS51159">
    <property type="entry name" value="CBM21"/>
    <property type="match status" value="1"/>
</dbReference>